<reference evidence="1" key="1">
    <citation type="submission" date="2023-04" db="EMBL/GenBank/DDBJ databases">
        <title>Phytophthora lilii NBRC 32176.</title>
        <authorList>
            <person name="Ichikawa N."/>
            <person name="Sato H."/>
            <person name="Tonouchi N."/>
        </authorList>
    </citation>
    <scope>NUCLEOTIDE SEQUENCE</scope>
    <source>
        <strain evidence="1">NBRC 32176</strain>
    </source>
</reference>
<sequence length="244" mass="27329">MYPQVASTINNFMIGTGHDDSGLQLLEIEGIGWKPGSARRKHSLTYLQSNEICCPAFFGTFVRELDSSHAQTDDVIKASTSLQLSSSPLTIELVRKWNPERKFFESADATFIPFDFKRACDAISKLLRERYHENYSDNIEDPANTVAGTCRANFSEKLGESGLLVMHSAVHETVWYVLRPSSSDDGRAMVLETYTQLVPIGFDAVSETDKLFPKMLSKSDEDDVDDLTKDLRALLLDEDAKMTT</sequence>
<keyword evidence="2" id="KW-1185">Reference proteome</keyword>
<evidence type="ECO:0000313" key="2">
    <source>
        <dbReference type="Proteomes" id="UP001165083"/>
    </source>
</evidence>
<evidence type="ECO:0000313" key="1">
    <source>
        <dbReference type="EMBL" id="GMF34714.1"/>
    </source>
</evidence>
<organism evidence="1 2">
    <name type="scientific">Phytophthora lilii</name>
    <dbReference type="NCBI Taxonomy" id="2077276"/>
    <lineage>
        <taxon>Eukaryota</taxon>
        <taxon>Sar</taxon>
        <taxon>Stramenopiles</taxon>
        <taxon>Oomycota</taxon>
        <taxon>Peronosporomycetes</taxon>
        <taxon>Peronosporales</taxon>
        <taxon>Peronosporaceae</taxon>
        <taxon>Phytophthora</taxon>
    </lineage>
</organism>
<gene>
    <name evidence="1" type="ORF">Plil01_001478200</name>
</gene>
<name>A0A9W6XA90_9STRA</name>
<proteinExistence type="predicted"/>
<dbReference type="EMBL" id="BSXW01001211">
    <property type="protein sequence ID" value="GMF34714.1"/>
    <property type="molecule type" value="Genomic_DNA"/>
</dbReference>
<comment type="caution">
    <text evidence="1">The sequence shown here is derived from an EMBL/GenBank/DDBJ whole genome shotgun (WGS) entry which is preliminary data.</text>
</comment>
<dbReference type="Proteomes" id="UP001165083">
    <property type="component" value="Unassembled WGS sequence"/>
</dbReference>
<accession>A0A9W6XA90</accession>
<dbReference type="AlphaFoldDB" id="A0A9W6XA90"/>
<protein>
    <submittedName>
        <fullName evidence="1">Unnamed protein product</fullName>
    </submittedName>
</protein>